<evidence type="ECO:0000259" key="4">
    <source>
        <dbReference type="Pfam" id="PF08212"/>
    </source>
</evidence>
<dbReference type="InterPro" id="IPR022272">
    <property type="entry name" value="Lipocalin_CS"/>
</dbReference>
<evidence type="ECO:0000313" key="6">
    <source>
        <dbReference type="EMBL" id="SDZ61379.1"/>
    </source>
</evidence>
<dbReference type="PANTHER" id="PTHR10612">
    <property type="entry name" value="APOLIPOPROTEIN D"/>
    <property type="match status" value="1"/>
</dbReference>
<dbReference type="InterPro" id="IPR022271">
    <property type="entry name" value="Lipocalin_ApoD"/>
</dbReference>
<dbReference type="RefSeq" id="WP_016448892.1">
    <property type="nucleotide sequence ID" value="NZ_AP025556.1"/>
</dbReference>
<dbReference type="InterPro" id="IPR000566">
    <property type="entry name" value="Lipocln_cytosolic_FA-bd_dom"/>
</dbReference>
<dbReference type="GeneID" id="94693234"/>
<comment type="subunit">
    <text evidence="2">Homodimer.</text>
</comment>
<dbReference type="AlphaFoldDB" id="A0A1H3UI97"/>
<dbReference type="EMBL" id="FNPE01000044">
    <property type="protein sequence ID" value="SDZ61379.1"/>
    <property type="molecule type" value="Genomic_DNA"/>
</dbReference>
<comment type="similarity">
    <text evidence="1 2">Belongs to the calycin superfamily. Lipocalin family.</text>
</comment>
<evidence type="ECO:0000256" key="2">
    <source>
        <dbReference type="PIRNR" id="PIRNR036893"/>
    </source>
</evidence>
<reference evidence="6 7" key="1">
    <citation type="submission" date="2016-10" db="EMBL/GenBank/DDBJ databases">
        <authorList>
            <person name="de Groot N.N."/>
        </authorList>
    </citation>
    <scope>NUCLEOTIDE SEQUENCE [LARGE SCALE GENOMIC DNA]</scope>
    <source>
        <strain evidence="6 7">LMG 24775</strain>
    </source>
</reference>
<dbReference type="PROSITE" id="PS00213">
    <property type="entry name" value="LIPOCALIN"/>
    <property type="match status" value="1"/>
</dbReference>
<dbReference type="KEGG" id="dla:I6G47_08810"/>
<comment type="function">
    <text evidence="2">Involved in the storage or transport of lipids necessary for membrane maintenance under stressful conditions. Displays a binding preference for lysophospholipids.</text>
</comment>
<dbReference type="PANTHER" id="PTHR10612:SF34">
    <property type="entry name" value="APOLIPOPROTEIN D"/>
    <property type="match status" value="1"/>
</dbReference>
<organism evidence="6 7">
    <name type="scientific">Delftia lacustris</name>
    <dbReference type="NCBI Taxonomy" id="558537"/>
    <lineage>
        <taxon>Bacteria</taxon>
        <taxon>Pseudomonadati</taxon>
        <taxon>Pseudomonadota</taxon>
        <taxon>Betaproteobacteria</taxon>
        <taxon>Burkholderiales</taxon>
        <taxon>Comamonadaceae</taxon>
        <taxon>Delftia</taxon>
    </lineage>
</organism>
<keyword evidence="2" id="KW-0446">Lipid-binding</keyword>
<dbReference type="GO" id="GO:0008289">
    <property type="term" value="F:lipid binding"/>
    <property type="evidence" value="ECO:0007669"/>
    <property type="project" value="UniProtKB-UniRule"/>
</dbReference>
<evidence type="ECO:0000313" key="8">
    <source>
        <dbReference type="Proteomes" id="UP000595064"/>
    </source>
</evidence>
<keyword evidence="3" id="KW-0812">Transmembrane</keyword>
<keyword evidence="3" id="KW-1133">Transmembrane helix</keyword>
<dbReference type="Proteomes" id="UP000183417">
    <property type="component" value="Unassembled WGS sequence"/>
</dbReference>
<keyword evidence="8" id="KW-1185">Reference proteome</keyword>
<evidence type="ECO:0000256" key="3">
    <source>
        <dbReference type="SAM" id="Phobius"/>
    </source>
</evidence>
<protein>
    <recommendedName>
        <fullName evidence="2">Outer membrane lipoprotein Blc</fullName>
    </recommendedName>
</protein>
<comment type="subcellular location">
    <subcellularLocation>
        <location evidence="2">Cell outer membrane</location>
    </subcellularLocation>
</comment>
<dbReference type="CDD" id="cd19438">
    <property type="entry name" value="lipocalin_Blc-like"/>
    <property type="match status" value="1"/>
</dbReference>
<evidence type="ECO:0000313" key="5">
    <source>
        <dbReference type="EMBL" id="QPS83157.1"/>
    </source>
</evidence>
<dbReference type="Pfam" id="PF08212">
    <property type="entry name" value="Lipocalin_2"/>
    <property type="match status" value="1"/>
</dbReference>
<accession>A0A1H3UI97</accession>
<dbReference type="SUPFAM" id="SSF50814">
    <property type="entry name" value="Lipocalins"/>
    <property type="match status" value="1"/>
</dbReference>
<keyword evidence="2" id="KW-0998">Cell outer membrane</keyword>
<dbReference type="EMBL" id="CP065748">
    <property type="protein sequence ID" value="QPS83157.1"/>
    <property type="molecule type" value="Genomic_DNA"/>
</dbReference>
<keyword evidence="2 6" id="KW-0449">Lipoprotein</keyword>
<dbReference type="PIRSF" id="PIRSF036893">
    <property type="entry name" value="Lipocalin_ApoD"/>
    <property type="match status" value="1"/>
</dbReference>
<feature type="domain" description="Lipocalin/cytosolic fatty-acid binding" evidence="4">
    <location>
        <begin position="60"/>
        <end position="198"/>
    </location>
</feature>
<reference evidence="5 8" key="2">
    <citation type="submission" date="2020-12" db="EMBL/GenBank/DDBJ databases">
        <title>FDA dAtabase for Regulatory Grade micrObial Sequences (FDA-ARGOS): Supporting development and validation of Infectious Disease Dx tests.</title>
        <authorList>
            <person name="Sproer C."/>
            <person name="Gronow S."/>
            <person name="Severitt S."/>
            <person name="Schroder I."/>
            <person name="Tallon L."/>
            <person name="Sadzewicz L."/>
            <person name="Zhao X."/>
            <person name="Boylan J."/>
            <person name="Ott S."/>
            <person name="Bowen H."/>
            <person name="Vavikolanu K."/>
            <person name="Mehta A."/>
            <person name="Aluvathingal J."/>
            <person name="Nadendla S."/>
            <person name="Lowell S."/>
            <person name="Myers T."/>
            <person name="Yan Y."/>
            <person name="Sichtig H."/>
        </authorList>
    </citation>
    <scope>NUCLEOTIDE SEQUENCE [LARGE SCALE GENOMIC DNA]</scope>
    <source>
        <strain evidence="5 8">FDAARGOS_890</strain>
    </source>
</reference>
<dbReference type="InterPro" id="IPR002446">
    <property type="entry name" value="Lipocalin_bac"/>
</dbReference>
<evidence type="ECO:0000313" key="7">
    <source>
        <dbReference type="Proteomes" id="UP000183417"/>
    </source>
</evidence>
<name>A0A1H3UI97_9BURK</name>
<keyword evidence="2 3" id="KW-0472">Membrane</keyword>
<proteinExistence type="inferred from homology"/>
<dbReference type="GO" id="GO:0009279">
    <property type="term" value="C:cell outer membrane"/>
    <property type="evidence" value="ECO:0007669"/>
    <property type="project" value="UniProtKB-SubCell"/>
</dbReference>
<dbReference type="Proteomes" id="UP000595064">
    <property type="component" value="Chromosome"/>
</dbReference>
<dbReference type="GO" id="GO:0006950">
    <property type="term" value="P:response to stress"/>
    <property type="evidence" value="ECO:0007669"/>
    <property type="project" value="UniProtKB-ARBA"/>
</dbReference>
<dbReference type="Gene3D" id="2.40.128.20">
    <property type="match status" value="1"/>
</dbReference>
<sequence length="208" mass="23014">MSPRQPRTEVTTPSTPRPAWVRPAAGLAGLAVGAAAAALLWKGLRNPPIPATVEPVRGWDIQRYMGRWYEVARIDHRFEKGLERTQAEYTPLPDGSVHVLNRGYDAGRRRWKSAEGKARTVHGPGVAALKVSFFGPFYGGYNVVALDADYRWAMVVGSDLRYFWILSRTPELPDGVAARLLAQARLLGVPVDKVQWILQDGVNPTGSW</sequence>
<dbReference type="InterPro" id="IPR012674">
    <property type="entry name" value="Calycin"/>
</dbReference>
<dbReference type="InterPro" id="IPR047202">
    <property type="entry name" value="Lipocalin_Blc-like_dom"/>
</dbReference>
<gene>
    <name evidence="5" type="ORF">I6G47_08810</name>
    <name evidence="6" type="ORF">SAMN05421547_14433</name>
</gene>
<dbReference type="PRINTS" id="PR01171">
    <property type="entry name" value="BCTLIPOCALIN"/>
</dbReference>
<feature type="transmembrane region" description="Helical" evidence="3">
    <location>
        <begin position="20"/>
        <end position="41"/>
    </location>
</feature>
<evidence type="ECO:0000256" key="1">
    <source>
        <dbReference type="ARBA" id="ARBA00006889"/>
    </source>
</evidence>